<dbReference type="GO" id="GO:0003700">
    <property type="term" value="F:DNA-binding transcription factor activity"/>
    <property type="evidence" value="ECO:0007669"/>
    <property type="project" value="InterPro"/>
</dbReference>
<evidence type="ECO:0000256" key="2">
    <source>
        <dbReference type="ARBA" id="ARBA00023125"/>
    </source>
</evidence>
<dbReference type="SUPFAM" id="SSF46689">
    <property type="entry name" value="Homeodomain-like"/>
    <property type="match status" value="1"/>
</dbReference>
<dbReference type="EMBL" id="CYUD01000005">
    <property type="protein sequence ID" value="CUJ98615.1"/>
    <property type="molecule type" value="Genomic_DNA"/>
</dbReference>
<protein>
    <submittedName>
        <fullName evidence="5">Virulence-regulating protein VirS</fullName>
    </submittedName>
</protein>
<dbReference type="GO" id="GO:0005829">
    <property type="term" value="C:cytosol"/>
    <property type="evidence" value="ECO:0007669"/>
    <property type="project" value="TreeGrafter"/>
</dbReference>
<dbReference type="InterPro" id="IPR018060">
    <property type="entry name" value="HTH_AraC"/>
</dbReference>
<dbReference type="InterPro" id="IPR032687">
    <property type="entry name" value="AraC-type_N"/>
</dbReference>
<keyword evidence="2" id="KW-0238">DNA-binding</keyword>
<dbReference type="Gene3D" id="1.10.10.60">
    <property type="entry name" value="Homeodomain-like"/>
    <property type="match status" value="1"/>
</dbReference>
<dbReference type="RefSeq" id="WP_058281658.1">
    <property type="nucleotide sequence ID" value="NZ_CYUD01000005.1"/>
</dbReference>
<dbReference type="AlphaFoldDB" id="A0A0P1I8U4"/>
<gene>
    <name evidence="5" type="primary">virS_2</name>
    <name evidence="5" type="ORF">RUE5091_01944</name>
</gene>
<proteinExistence type="predicted"/>
<dbReference type="PANTHER" id="PTHR47894:SF1">
    <property type="entry name" value="HTH-TYPE TRANSCRIPTIONAL REGULATOR VQSM"/>
    <property type="match status" value="1"/>
</dbReference>
<organism evidence="5 6">
    <name type="scientific">Ruegeria denitrificans</name>
    <dbReference type="NCBI Taxonomy" id="1715692"/>
    <lineage>
        <taxon>Bacteria</taxon>
        <taxon>Pseudomonadati</taxon>
        <taxon>Pseudomonadota</taxon>
        <taxon>Alphaproteobacteria</taxon>
        <taxon>Rhodobacterales</taxon>
        <taxon>Roseobacteraceae</taxon>
        <taxon>Ruegeria</taxon>
    </lineage>
</organism>
<dbReference type="PANTHER" id="PTHR47894">
    <property type="entry name" value="HTH-TYPE TRANSCRIPTIONAL REGULATOR GADX"/>
    <property type="match status" value="1"/>
</dbReference>
<dbReference type="Pfam" id="PF12625">
    <property type="entry name" value="Arabinose_bd"/>
    <property type="match status" value="1"/>
</dbReference>
<dbReference type="PROSITE" id="PS01124">
    <property type="entry name" value="HTH_ARAC_FAMILY_2"/>
    <property type="match status" value="1"/>
</dbReference>
<dbReference type="GO" id="GO:0000976">
    <property type="term" value="F:transcription cis-regulatory region binding"/>
    <property type="evidence" value="ECO:0007669"/>
    <property type="project" value="TreeGrafter"/>
</dbReference>
<dbReference type="InterPro" id="IPR009057">
    <property type="entry name" value="Homeodomain-like_sf"/>
</dbReference>
<reference evidence="6" key="1">
    <citation type="submission" date="2015-09" db="EMBL/GenBank/DDBJ databases">
        <authorList>
            <person name="Rodrigo-Torres L."/>
            <person name="Arahal D.R."/>
        </authorList>
    </citation>
    <scope>NUCLEOTIDE SEQUENCE [LARGE SCALE GENOMIC DNA]</scope>
    <source>
        <strain evidence="6">CECT 5091</strain>
    </source>
</reference>
<dbReference type="STRING" id="1715692.RUE5091_01944"/>
<dbReference type="OrthoDB" id="9805730at2"/>
<dbReference type="Pfam" id="PF12833">
    <property type="entry name" value="HTH_18"/>
    <property type="match status" value="1"/>
</dbReference>
<feature type="domain" description="HTH araC/xylS-type" evidence="4">
    <location>
        <begin position="246"/>
        <end position="344"/>
    </location>
</feature>
<evidence type="ECO:0000313" key="5">
    <source>
        <dbReference type="EMBL" id="CUJ98615.1"/>
    </source>
</evidence>
<accession>A0A0P1I8U4</accession>
<keyword evidence="3" id="KW-0804">Transcription</keyword>
<keyword evidence="1" id="KW-0805">Transcription regulation</keyword>
<keyword evidence="6" id="KW-1185">Reference proteome</keyword>
<dbReference type="Proteomes" id="UP000051260">
    <property type="component" value="Unassembled WGS sequence"/>
</dbReference>
<sequence length="344" mass="37949">MKENNVNSDSQSWSVPGFGVHHVAKLLENRGSDIIALLRSANLPVDIHETPPNLVDVRNELRLLELAIEETGDPLFAVSAGKTFNPRKTTLLSYVVLNSPTVGEAIEKAVTYARLARGFAKMSFYEEERGMFLEIDYVAQLMRADGAHNEFRVSAFLTSLQIAAESRLPVIEIRFPHELTEEGQSQISDAFSINAKHSQRVPGILFDKAVMDIPVKDTDPALLLHLETHVQNLMKELSPTIGETSSLVQGEITSRLSFSAPTQDEIANTLGMSVSTLGRKLAKEDTTYKQLLKDTRHRLAEQYLDDPKLSLSEIAFALGYSDQAAFTNAYKTCTGQSPGSVRTG</sequence>
<evidence type="ECO:0000256" key="3">
    <source>
        <dbReference type="ARBA" id="ARBA00023163"/>
    </source>
</evidence>
<name>A0A0P1I8U4_9RHOB</name>
<dbReference type="SMART" id="SM00342">
    <property type="entry name" value="HTH_ARAC"/>
    <property type="match status" value="1"/>
</dbReference>
<evidence type="ECO:0000256" key="1">
    <source>
        <dbReference type="ARBA" id="ARBA00023015"/>
    </source>
</evidence>
<evidence type="ECO:0000259" key="4">
    <source>
        <dbReference type="PROSITE" id="PS01124"/>
    </source>
</evidence>
<evidence type="ECO:0000313" key="6">
    <source>
        <dbReference type="Proteomes" id="UP000051260"/>
    </source>
</evidence>